<feature type="region of interest" description="Disordered" evidence="1">
    <location>
        <begin position="1"/>
        <end position="37"/>
    </location>
</feature>
<sequence>MPERLDLSEGAGLIGLERPVTADAQEAGRKKNANHGA</sequence>
<evidence type="ECO:0000313" key="3">
    <source>
        <dbReference type="Proteomes" id="UP001549145"/>
    </source>
</evidence>
<keyword evidence="3" id="KW-1185">Reference proteome</keyword>
<evidence type="ECO:0000313" key="2">
    <source>
        <dbReference type="EMBL" id="MET3693673.1"/>
    </source>
</evidence>
<dbReference type="Proteomes" id="UP001549145">
    <property type="component" value="Unassembled WGS sequence"/>
</dbReference>
<reference evidence="2 3" key="1">
    <citation type="submission" date="2024-06" db="EMBL/GenBank/DDBJ databases">
        <title>Genomic Encyclopedia of Type Strains, Phase IV (KMG-IV): sequencing the most valuable type-strain genomes for metagenomic binning, comparative biology and taxonomic classification.</title>
        <authorList>
            <person name="Goeker M."/>
        </authorList>
    </citation>
    <scope>NUCLEOTIDE SEQUENCE [LARGE SCALE GENOMIC DNA]</scope>
    <source>
        <strain evidence="2 3">DSM 21331</strain>
    </source>
</reference>
<gene>
    <name evidence="2" type="ORF">ABID43_003224</name>
</gene>
<proteinExistence type="predicted"/>
<accession>A0ABV2L763</accession>
<protein>
    <submittedName>
        <fullName evidence="2">Uncharacterized protein</fullName>
    </submittedName>
</protein>
<comment type="caution">
    <text evidence="2">The sequence shown here is derived from an EMBL/GenBank/DDBJ whole genome shotgun (WGS) entry which is preliminary data.</text>
</comment>
<dbReference type="EMBL" id="JBEPMM010000009">
    <property type="protein sequence ID" value="MET3693673.1"/>
    <property type="molecule type" value="Genomic_DNA"/>
</dbReference>
<name>A0ABV2L763_9HYPH</name>
<evidence type="ECO:0000256" key="1">
    <source>
        <dbReference type="SAM" id="MobiDB-lite"/>
    </source>
</evidence>
<organism evidence="2 3">
    <name type="scientific">Methylobacterium goesingense</name>
    <dbReference type="NCBI Taxonomy" id="243690"/>
    <lineage>
        <taxon>Bacteria</taxon>
        <taxon>Pseudomonadati</taxon>
        <taxon>Pseudomonadota</taxon>
        <taxon>Alphaproteobacteria</taxon>
        <taxon>Hyphomicrobiales</taxon>
        <taxon>Methylobacteriaceae</taxon>
        <taxon>Methylobacterium</taxon>
    </lineage>
</organism>